<dbReference type="EMBL" id="JAIVFQ010000066">
    <property type="protein sequence ID" value="MCC5603041.1"/>
    <property type="molecule type" value="Genomic_DNA"/>
</dbReference>
<feature type="non-terminal residue" evidence="2">
    <location>
        <position position="1263"/>
    </location>
</feature>
<evidence type="ECO:0000259" key="1">
    <source>
        <dbReference type="SMART" id="SM00912"/>
    </source>
</evidence>
<dbReference type="InterPro" id="IPR008638">
    <property type="entry name" value="FhaB/CdiA-like_TPS"/>
</dbReference>
<protein>
    <submittedName>
        <fullName evidence="2">Filamentous hemagglutinin N-terminal domain-containing protein</fullName>
    </submittedName>
</protein>
<dbReference type="SMART" id="SM00912">
    <property type="entry name" value="Haemagg_act"/>
    <property type="match status" value="1"/>
</dbReference>
<accession>A0ABS8IGL7</accession>
<proteinExistence type="predicted"/>
<dbReference type="InterPro" id="IPR011050">
    <property type="entry name" value="Pectin_lyase_fold/virulence"/>
</dbReference>
<dbReference type="SUPFAM" id="SSF51126">
    <property type="entry name" value="Pectin lyase-like"/>
    <property type="match status" value="5"/>
</dbReference>
<sequence length="1263" mass="125269">MSGSWHLTYWGAVLGIAMSVSALSGNCAIAQISPDGTLPINTNVTPDGNTFNITGGTQAGANLFHSFGEFSVPTGSTASFNNAVNIQNIISRVTGGSTSKIDGIISTLGTANLFLINPNGIIFGQNAQLNIGGSFVATTASAIGFGNQGFFSASTPNNPELLVVNPSALLFNQIVAAPIQNNSASLSVENNRSLLAVGGNVSIDGGSLNAPGGQVELGGLAAEGTVALNVNSNNFSLNFPDNVARANVSLTNGAEVNVASDGGGSIAINAENIDVLGKSSLRAGISPLAGEGDTQAGDVTLNAKGTVRIENSSIYNAVFGFGKGGDLLIDTGKLIIQDGVVGTATIFTDNAGDLVVKASDSIELTGSSSSNGTIDINIPINLGSFTFNSPVTVPIGLFSASLDAQNLPNVSSLGSFLPTASGNTGDLTIETGRLVVSDRAGVSVGSNTRGSTGNLTVKAKNIELSNSSMYNVVFGSGNGGDLLVDAEKLIVQDGVVGTATFSNGDAGDLIVNASDSVELTAILSLDATVAINIPGNISGSSEDFRVPIGLFSASIDAGDIAQIPITPGDGDAGDLTIETGRLIVSNGALVSAATTTRGQGGNLTVKADSIKLSGTSINDSFSSLFNITSKIPSGLRNDTAGLGAGGNLTIDTRELIVSDGAWVITGIGNNNPEGQLSVTGGELTVNASELVELSGTSSDNIPSVLLSGTQGLGNANKLVIKTKKLMVSNGGIISAGTSSSGKGGELTINATDSVELVGTSKQGLSASQIKDLIGFGGAFVSKFLENRPFPSGVISGTASTGDAGNLNIVTGRLLIQNGAQASVSTINAGNAGELNVRASSIELSGTSLESPKPNDIVGRSLLTTAVGEGSSGKGGDITVNTNSLTITDGAALAASTSGTDPSKDGKGGNITVNTNSLTITDGAALTASTDGPLDAGNITLSANTLSVFNNGQLRTSTSGSGQAGDITLNIPEIQLSGSTSGVFAQTSSTGAAGKLTLQPLNAQTLTVNFFEQAQISASTSGSGKGGNLTLTAPESITLNGNGTLEATSKDAASGRAGDVLLATEKLTITNGMRVSAATNSTNPAASGGNLTVEAAQLNLTDGSSLEAGTTGNAPGGNLTIQPNDNGQTLAVNVTGGATVSAASSGSGKGGTLNINAPEFINITGNGSVISAETTGQGAGGDLTLTTEKLAVEDEAKITVSSTGSGPAGDLKVNANSIYLNNAAKITADTTGGGGNIFARSPLMLLRNQSSITTNAKGLGIGGG</sequence>
<reference evidence="2 3" key="1">
    <citation type="journal article" date="2021" name="Microorganisms">
        <title>Genome Evolution of Filamentous Cyanobacterium Nostoc Species: From Facultative Symbiosis to Free Living.</title>
        <authorList>
            <person name="Huo D."/>
            <person name="Li H."/>
            <person name="Cai F."/>
            <person name="Guo X."/>
            <person name="Qiao Z."/>
            <person name="Wang W."/>
            <person name="Yu G."/>
            <person name="Li R."/>
        </authorList>
    </citation>
    <scope>NUCLEOTIDE SEQUENCE [LARGE SCALE GENOMIC DNA]</scope>
    <source>
        <strain evidence="2 3">CHAB 5714</strain>
    </source>
</reference>
<dbReference type="NCBIfam" id="TIGR01901">
    <property type="entry name" value="adhes_NPXG"/>
    <property type="match status" value="1"/>
</dbReference>
<feature type="domain" description="Filamentous haemagglutinin FhaB/tRNA nuclease CdiA-like TPS" evidence="1">
    <location>
        <begin position="35"/>
        <end position="146"/>
    </location>
</feature>
<evidence type="ECO:0000313" key="2">
    <source>
        <dbReference type="EMBL" id="MCC5603041.1"/>
    </source>
</evidence>
<gene>
    <name evidence="2" type="ORF">LC586_28565</name>
</gene>
<evidence type="ECO:0000313" key="3">
    <source>
        <dbReference type="Proteomes" id="UP001199525"/>
    </source>
</evidence>
<dbReference type="Pfam" id="PF05860">
    <property type="entry name" value="TPS"/>
    <property type="match status" value="1"/>
</dbReference>
<dbReference type="RefSeq" id="WP_229488570.1">
    <property type="nucleotide sequence ID" value="NZ_JAIVFQ010000066.1"/>
</dbReference>
<dbReference type="Proteomes" id="UP001199525">
    <property type="component" value="Unassembled WGS sequence"/>
</dbReference>
<keyword evidence="3" id="KW-1185">Reference proteome</keyword>
<name>A0ABS8IGL7_9NOSO</name>
<dbReference type="Gene3D" id="2.160.20.10">
    <property type="entry name" value="Single-stranded right-handed beta-helix, Pectin lyase-like"/>
    <property type="match status" value="4"/>
</dbReference>
<organism evidence="2 3">
    <name type="scientific">Nostoc favosum CHAB5714</name>
    <dbReference type="NCBI Taxonomy" id="2780399"/>
    <lineage>
        <taxon>Bacteria</taxon>
        <taxon>Bacillati</taxon>
        <taxon>Cyanobacteriota</taxon>
        <taxon>Cyanophyceae</taxon>
        <taxon>Nostocales</taxon>
        <taxon>Nostocaceae</taxon>
        <taxon>Nostoc</taxon>
        <taxon>Nostoc favosum</taxon>
    </lineage>
</organism>
<comment type="caution">
    <text evidence="2">The sequence shown here is derived from an EMBL/GenBank/DDBJ whole genome shotgun (WGS) entry which is preliminary data.</text>
</comment>
<dbReference type="InterPro" id="IPR012334">
    <property type="entry name" value="Pectin_lyas_fold"/>
</dbReference>